<dbReference type="RefSeq" id="WP_231062358.1">
    <property type="nucleotide sequence ID" value="NZ_JAJNOR010000004.1"/>
</dbReference>
<protein>
    <submittedName>
        <fullName evidence="1">Uncharacterized protein</fullName>
    </submittedName>
</protein>
<evidence type="ECO:0000313" key="1">
    <source>
        <dbReference type="EMBL" id="MCD2492464.1"/>
    </source>
</evidence>
<reference evidence="1 2" key="1">
    <citation type="submission" date="2021-11" db="EMBL/GenBank/DDBJ databases">
        <title>Lacrimispora sp. nov. NSJ-141 isolated from human feces.</title>
        <authorList>
            <person name="Abdugheni R."/>
        </authorList>
    </citation>
    <scope>NUCLEOTIDE SEQUENCE [LARGE SCALE GENOMIC DNA]</scope>
    <source>
        <strain evidence="1 2">NSJ-141</strain>
    </source>
</reference>
<evidence type="ECO:0000313" key="2">
    <source>
        <dbReference type="Proteomes" id="UP001299265"/>
    </source>
</evidence>
<organism evidence="1 2">
    <name type="scientific">Lientehia hominis</name>
    <dbReference type="NCBI Taxonomy" id="2897778"/>
    <lineage>
        <taxon>Bacteria</taxon>
        <taxon>Bacillati</taxon>
        <taxon>Bacillota</taxon>
        <taxon>Clostridia</taxon>
        <taxon>Lachnospirales</taxon>
        <taxon>Lachnospiraceae</taxon>
        <taxon>Lientehia</taxon>
    </lineage>
</organism>
<sequence>MKPDTREELRRLVTGVTLETYEELAPQLVMMLDQLKKREDLSQDQMNDEILLNMMGYIKSCTNEIMIQVLGEILELPAKEHHSHDHDHEHHEA</sequence>
<proteinExistence type="predicted"/>
<comment type="caution">
    <text evidence="1">The sequence shown here is derived from an EMBL/GenBank/DDBJ whole genome shotgun (WGS) entry which is preliminary data.</text>
</comment>
<dbReference type="EMBL" id="JAJNOR010000004">
    <property type="protein sequence ID" value="MCD2492464.1"/>
    <property type="molecule type" value="Genomic_DNA"/>
</dbReference>
<keyword evidence="2" id="KW-1185">Reference proteome</keyword>
<name>A0AAP2RHR3_9FIRM</name>
<gene>
    <name evidence="1" type="ORF">LQE92_07440</name>
</gene>
<dbReference type="Proteomes" id="UP001299265">
    <property type="component" value="Unassembled WGS sequence"/>
</dbReference>
<dbReference type="AlphaFoldDB" id="A0AAP2RHR3"/>
<accession>A0AAP2RHR3</accession>